<gene>
    <name evidence="3" type="ORF">MNV_480018</name>
</gene>
<organism evidence="3 4">
    <name type="scientific">Candidatus Methanoperedens nitratireducens</name>
    <dbReference type="NCBI Taxonomy" id="1392998"/>
    <lineage>
        <taxon>Archaea</taxon>
        <taxon>Methanobacteriati</taxon>
        <taxon>Methanobacteriota</taxon>
        <taxon>Stenosarchaea group</taxon>
        <taxon>Methanomicrobia</taxon>
        <taxon>Methanosarcinales</taxon>
        <taxon>ANME-2 cluster</taxon>
        <taxon>Candidatus Methanoperedentaceae</taxon>
        <taxon>Candidatus Methanoperedens</taxon>
    </lineage>
</organism>
<name>A0A284VR95_9EURY</name>
<dbReference type="AlphaFoldDB" id="A0A284VR95"/>
<protein>
    <recommendedName>
        <fullName evidence="2">Activator of Hsp90 ATPase homologue 1/2-like C-terminal domain-containing protein</fullName>
    </recommendedName>
</protein>
<dbReference type="InterPro" id="IPR013538">
    <property type="entry name" value="ASHA1/2-like_C"/>
</dbReference>
<proteinExistence type="inferred from homology"/>
<dbReference type="Proteomes" id="UP000218615">
    <property type="component" value="Unassembled WGS sequence"/>
</dbReference>
<accession>A0A284VR95</accession>
<dbReference type="RefSeq" id="WP_306453646.1">
    <property type="nucleotide sequence ID" value="NZ_FZMP01000194.1"/>
</dbReference>
<reference evidence="4" key="1">
    <citation type="submission" date="2017-06" db="EMBL/GenBank/DDBJ databases">
        <authorList>
            <person name="Cremers G."/>
        </authorList>
    </citation>
    <scope>NUCLEOTIDE SEQUENCE [LARGE SCALE GENOMIC DNA]</scope>
</reference>
<comment type="similarity">
    <text evidence="1">Belongs to the AHA1 family.</text>
</comment>
<keyword evidence="4" id="KW-1185">Reference proteome</keyword>
<evidence type="ECO:0000313" key="4">
    <source>
        <dbReference type="Proteomes" id="UP000218615"/>
    </source>
</evidence>
<evidence type="ECO:0000256" key="1">
    <source>
        <dbReference type="ARBA" id="ARBA00006817"/>
    </source>
</evidence>
<dbReference type="EMBL" id="FZMP01000194">
    <property type="protein sequence ID" value="SNQ61723.1"/>
    <property type="molecule type" value="Genomic_DNA"/>
</dbReference>
<feature type="domain" description="Activator of Hsp90 ATPase homologue 1/2-like C-terminal" evidence="2">
    <location>
        <begin position="7"/>
        <end position="62"/>
    </location>
</feature>
<evidence type="ECO:0000313" key="3">
    <source>
        <dbReference type="EMBL" id="SNQ61723.1"/>
    </source>
</evidence>
<dbReference type="Gene3D" id="3.30.530.20">
    <property type="match status" value="1"/>
</dbReference>
<dbReference type="Pfam" id="PF08327">
    <property type="entry name" value="AHSA1"/>
    <property type="match status" value="1"/>
</dbReference>
<evidence type="ECO:0000259" key="2">
    <source>
        <dbReference type="Pfam" id="PF08327"/>
    </source>
</evidence>
<sequence length="95" mass="11129">MEGVDRSERVKRWWGPKGFTSPVCKIDLRAGGEYLNTMRSPEGQEFWSKGVYREIVAPERLVRCRISRDCPYDKLDSSDSFKRVAERPFQANWGR</sequence>
<dbReference type="InterPro" id="IPR023393">
    <property type="entry name" value="START-like_dom_sf"/>
</dbReference>
<dbReference type="SUPFAM" id="SSF55961">
    <property type="entry name" value="Bet v1-like"/>
    <property type="match status" value="1"/>
</dbReference>